<dbReference type="EMBL" id="VUJU01009097">
    <property type="protein sequence ID" value="KAF0722100.1"/>
    <property type="molecule type" value="Genomic_DNA"/>
</dbReference>
<dbReference type="AlphaFoldDB" id="A0A6G0W4Y0"/>
<evidence type="ECO:0008006" key="3">
    <source>
        <dbReference type="Google" id="ProtNLM"/>
    </source>
</evidence>
<dbReference type="OrthoDB" id="10028922at2759"/>
<organism evidence="1 2">
    <name type="scientific">Aphis craccivora</name>
    <name type="common">Cowpea aphid</name>
    <dbReference type="NCBI Taxonomy" id="307492"/>
    <lineage>
        <taxon>Eukaryota</taxon>
        <taxon>Metazoa</taxon>
        <taxon>Ecdysozoa</taxon>
        <taxon>Arthropoda</taxon>
        <taxon>Hexapoda</taxon>
        <taxon>Insecta</taxon>
        <taxon>Pterygota</taxon>
        <taxon>Neoptera</taxon>
        <taxon>Paraneoptera</taxon>
        <taxon>Hemiptera</taxon>
        <taxon>Sternorrhyncha</taxon>
        <taxon>Aphidomorpha</taxon>
        <taxon>Aphidoidea</taxon>
        <taxon>Aphididae</taxon>
        <taxon>Aphidini</taxon>
        <taxon>Aphis</taxon>
        <taxon>Aphis</taxon>
    </lineage>
</organism>
<keyword evidence="2" id="KW-1185">Reference proteome</keyword>
<protein>
    <recommendedName>
        <fullName evidence="3">DUF4806 domain-containing protein</fullName>
    </recommendedName>
</protein>
<reference evidence="1 2" key="1">
    <citation type="submission" date="2019-08" db="EMBL/GenBank/DDBJ databases">
        <title>Whole genome of Aphis craccivora.</title>
        <authorList>
            <person name="Voronova N.V."/>
            <person name="Shulinski R.S."/>
            <person name="Bandarenka Y.V."/>
            <person name="Zhorov D.G."/>
            <person name="Warner D."/>
        </authorList>
    </citation>
    <scope>NUCLEOTIDE SEQUENCE [LARGE SCALE GENOMIC DNA]</scope>
    <source>
        <strain evidence="1">180601</strain>
        <tissue evidence="1">Whole Body</tissue>
    </source>
</reference>
<sequence length="704" mass="80318">NLKVEVLETNSKNNNLNSAMANQYIDSNFLSLFPIKDKDEFLSVESNIVNEVGFVLKPESFIKSIGGCGLKIILQGCYKKYLVMNLLLSLRGLDVICSSKKKDLSLISTKYFRRVLKAEQQKVNLNVTSIVNSNSINCVKTNITNNDLPLKLSVSVKDPMIPECLLNTLNFETVQSNNFNLGFDAFNDPTITNHDPMSPMLEVDLQKNVCITDKLRLLIIKHKVSHNFCNSLLQLLKSEGLDVPKDIRTLMKTPKLHDIVDISGGYYIHLGLRNMLLPILIKNNAQIYIKSHVLEIGINIDGLPVSKSSKSQIWPALISILNFKELKENVIPIGIFHGFQKPISIEEFLNPLIIDLLEVLDNGLTVNGLFFTVNISNVSCDSPAKAFLLNVKGHNAYFGCTLCIEEGTYLEHRMTYPGLDATLRTDESFRSKKDEDYHKGNSPLVCLPINIINTVVLDYMHNVCLGVVKKLVEFWVKGNKQFLKKFVNDYSALYGSQYISYNVHSLIHLPFYVLLHGPLDNFSCFRYENYLQEIKKSIKSIKYPLQEIFNRIVEKQKMYDTLPTQLHKIYPVLSNEIILSNPSPLFNINDKLFEKITLELTSTIINVLKEKDRYIMLTNNTLVMVQHIVEPKNEPLNLIVKQFISYSEFTNTPESSFKMGVYMVDTSKMSKLYRINLTDIKYKCFFIRLSDNLALISTLCHLET</sequence>
<comment type="caution">
    <text evidence="1">The sequence shown here is derived from an EMBL/GenBank/DDBJ whole genome shotgun (WGS) entry which is preliminary data.</text>
</comment>
<feature type="non-terminal residue" evidence="1">
    <location>
        <position position="1"/>
    </location>
</feature>
<dbReference type="Proteomes" id="UP000478052">
    <property type="component" value="Unassembled WGS sequence"/>
</dbReference>
<name>A0A6G0W4Y0_APHCR</name>
<proteinExistence type="predicted"/>
<accession>A0A6G0W4Y0</accession>
<evidence type="ECO:0000313" key="2">
    <source>
        <dbReference type="Proteomes" id="UP000478052"/>
    </source>
</evidence>
<dbReference type="PANTHER" id="PTHR33053:SF24">
    <property type="entry name" value="TRANSPOSASE DOMAIN-CONTAINING PROTEIN"/>
    <property type="match status" value="1"/>
</dbReference>
<evidence type="ECO:0000313" key="1">
    <source>
        <dbReference type="EMBL" id="KAF0722100.1"/>
    </source>
</evidence>
<gene>
    <name evidence="1" type="ORF">FWK35_00032924</name>
</gene>
<dbReference type="PANTHER" id="PTHR33053">
    <property type="entry name" value="PROTEIN, PUTATIVE-RELATED"/>
    <property type="match status" value="1"/>
</dbReference>